<organism evidence="1 2">
    <name type="scientific">Fodinibius halophilus</name>
    <dbReference type="NCBI Taxonomy" id="1736908"/>
    <lineage>
        <taxon>Bacteria</taxon>
        <taxon>Pseudomonadati</taxon>
        <taxon>Balneolota</taxon>
        <taxon>Balneolia</taxon>
        <taxon>Balneolales</taxon>
        <taxon>Balneolaceae</taxon>
        <taxon>Fodinibius</taxon>
    </lineage>
</organism>
<sequence>MKNVKAGTGSCRVFLRNADGSVLGYSDGSFTVGEAQDLYGESNPDGSYVSGYCCASCGAPGFENAPSS</sequence>
<evidence type="ECO:0000313" key="1">
    <source>
        <dbReference type="EMBL" id="NGP90282.1"/>
    </source>
</evidence>
<dbReference type="Proteomes" id="UP000479132">
    <property type="component" value="Unassembled WGS sequence"/>
</dbReference>
<protein>
    <submittedName>
        <fullName evidence="1">Uncharacterized protein</fullName>
    </submittedName>
</protein>
<gene>
    <name evidence="1" type="ORF">G3569_18150</name>
</gene>
<comment type="caution">
    <text evidence="1">The sequence shown here is derived from an EMBL/GenBank/DDBJ whole genome shotgun (WGS) entry which is preliminary data.</text>
</comment>
<dbReference type="AlphaFoldDB" id="A0A6M1TJQ7"/>
<keyword evidence="2" id="KW-1185">Reference proteome</keyword>
<accession>A0A6M1TJQ7</accession>
<dbReference type="EMBL" id="JAALLS010000060">
    <property type="protein sequence ID" value="NGP90282.1"/>
    <property type="molecule type" value="Genomic_DNA"/>
</dbReference>
<name>A0A6M1TJQ7_9BACT</name>
<proteinExistence type="predicted"/>
<reference evidence="1 2" key="1">
    <citation type="submission" date="2020-02" db="EMBL/GenBank/DDBJ databases">
        <title>Aliifodinibius halophilus 2W32, complete genome.</title>
        <authorList>
            <person name="Li Y."/>
            <person name="Wu S."/>
        </authorList>
    </citation>
    <scope>NUCLEOTIDE SEQUENCE [LARGE SCALE GENOMIC DNA]</scope>
    <source>
        <strain evidence="1 2">2W32</strain>
    </source>
</reference>
<evidence type="ECO:0000313" key="2">
    <source>
        <dbReference type="Proteomes" id="UP000479132"/>
    </source>
</evidence>